<dbReference type="Gene3D" id="3.40.50.620">
    <property type="entry name" value="HUPs"/>
    <property type="match status" value="1"/>
</dbReference>
<evidence type="ECO:0000256" key="7">
    <source>
        <dbReference type="ARBA" id="ARBA00023146"/>
    </source>
</evidence>
<dbReference type="InterPro" id="IPR014729">
    <property type="entry name" value="Rossmann-like_a/b/a_fold"/>
</dbReference>
<dbReference type="PANTHER" id="PTHR11956">
    <property type="entry name" value="ARGINYL-TRNA SYNTHETASE"/>
    <property type="match status" value="1"/>
</dbReference>
<dbReference type="InterPro" id="IPR035684">
    <property type="entry name" value="ArgRS_core"/>
</dbReference>
<dbReference type="PANTHER" id="PTHR11956:SF5">
    <property type="entry name" value="ARGININE--TRNA LIGASE, CYTOPLASMIC"/>
    <property type="match status" value="1"/>
</dbReference>
<dbReference type="Pfam" id="PF05746">
    <property type="entry name" value="DALR_1"/>
    <property type="match status" value="1"/>
</dbReference>
<dbReference type="PRINTS" id="PR01038">
    <property type="entry name" value="TRNASYNTHARG"/>
</dbReference>
<keyword evidence="2 9" id="KW-0963">Cytoplasm</keyword>
<accession>A0ABM7NXP2</accession>
<evidence type="ECO:0000259" key="12">
    <source>
        <dbReference type="SMART" id="SM01016"/>
    </source>
</evidence>
<keyword evidence="5 9" id="KW-0067">ATP-binding</keyword>
<protein>
    <recommendedName>
        <fullName evidence="9">Arginine--tRNA ligase</fullName>
        <ecNumber evidence="9">6.1.1.19</ecNumber>
    </recommendedName>
    <alternativeName>
        <fullName evidence="9">Arginyl-tRNA synthetase</fullName>
        <shortName evidence="9">ArgRS</shortName>
    </alternativeName>
</protein>
<evidence type="ECO:0000256" key="6">
    <source>
        <dbReference type="ARBA" id="ARBA00022917"/>
    </source>
</evidence>
<keyword evidence="6 9" id="KW-0648">Protein biosynthesis</keyword>
<dbReference type="InterPro" id="IPR001412">
    <property type="entry name" value="aa-tRNA-synth_I_CS"/>
</dbReference>
<dbReference type="InterPro" id="IPR005148">
    <property type="entry name" value="Arg-tRNA-synth_N"/>
</dbReference>
<keyword evidence="14" id="KW-1185">Reference proteome</keyword>
<name>A0ABM7NXP2_9BACT</name>
<evidence type="ECO:0000313" key="13">
    <source>
        <dbReference type="EMBL" id="BCS85178.1"/>
    </source>
</evidence>
<dbReference type="Gene3D" id="1.10.730.10">
    <property type="entry name" value="Isoleucyl-tRNA Synthetase, Domain 1"/>
    <property type="match status" value="1"/>
</dbReference>
<feature type="domain" description="DALR anticodon binding" evidence="11">
    <location>
        <begin position="486"/>
        <end position="605"/>
    </location>
</feature>
<dbReference type="SUPFAM" id="SSF52374">
    <property type="entry name" value="Nucleotidylyl transferase"/>
    <property type="match status" value="1"/>
</dbReference>
<dbReference type="HAMAP" id="MF_00123">
    <property type="entry name" value="Arg_tRNA_synth"/>
    <property type="match status" value="1"/>
</dbReference>
<comment type="subcellular location">
    <subcellularLocation>
        <location evidence="9">Cytoplasm</location>
    </subcellularLocation>
</comment>
<dbReference type="Pfam" id="PF00750">
    <property type="entry name" value="tRNA-synt_1d"/>
    <property type="match status" value="1"/>
</dbReference>
<dbReference type="InterPro" id="IPR008909">
    <property type="entry name" value="DALR_anticod-bd"/>
</dbReference>
<dbReference type="InterPro" id="IPR001278">
    <property type="entry name" value="Arg-tRNA-ligase"/>
</dbReference>
<reference evidence="13 14" key="1">
    <citation type="journal article" date="2022" name="Int. J. Syst. Evol. Microbiol.">
        <title>Prevotella herbatica sp. nov., a plant polysaccharide-decomposing anaerobic bacterium isolated from a methanogenic reactor.</title>
        <authorList>
            <person name="Uek A."/>
            <person name="Tonouchi A."/>
            <person name="Kaku N."/>
            <person name="Ueki K."/>
        </authorList>
    </citation>
    <scope>NUCLEOTIDE SEQUENCE [LARGE SCALE GENOMIC DNA]</scope>
    <source>
        <strain evidence="13 14">WR041</strain>
    </source>
</reference>
<dbReference type="PROSITE" id="PS00178">
    <property type="entry name" value="AA_TRNA_LIGASE_I"/>
    <property type="match status" value="1"/>
</dbReference>
<comment type="similarity">
    <text evidence="1 9 10">Belongs to the class-I aminoacyl-tRNA synthetase family.</text>
</comment>
<evidence type="ECO:0000256" key="3">
    <source>
        <dbReference type="ARBA" id="ARBA00022598"/>
    </source>
</evidence>
<feature type="domain" description="Arginyl tRNA synthetase N-terminal" evidence="12">
    <location>
        <begin position="1"/>
        <end position="88"/>
    </location>
</feature>
<evidence type="ECO:0000256" key="2">
    <source>
        <dbReference type="ARBA" id="ARBA00022490"/>
    </source>
</evidence>
<dbReference type="RefSeq" id="WP_207155336.1">
    <property type="nucleotide sequence ID" value="NZ_AP024484.1"/>
</dbReference>
<dbReference type="SMART" id="SM01016">
    <property type="entry name" value="Arg_tRNA_synt_N"/>
    <property type="match status" value="1"/>
</dbReference>
<dbReference type="EC" id="6.1.1.19" evidence="9"/>
<evidence type="ECO:0000313" key="14">
    <source>
        <dbReference type="Proteomes" id="UP001319045"/>
    </source>
</evidence>
<sequence length="605" mass="68613">MNIENEICSSVISVVKELYGQDVHENMVQLQKTRSNFEGNLTLVVFPFLKISKKKPEDTANEIGESLVKTCSAIAGFNVVKGFLNLVIAKEAWIALLNDINANEKFGEKQVTENSPLVMIEYSSPNTNKPLHLGHVRNNLLGWSLAQIMEANGNKVVKTNIVNDRGIHICKSMLAWQKWGEGITPEKAGKKGDHLIGDFYVAFDKHYKAECEELKTQYIKEGMTEETATEKAKNEAPLIKEAHEMLVKWEHNDPEVRALWEKMNAWVYAGFDETYKALGVGFDKIYYESNTYLEGKKKVEEGLEKGLFFRKDDNSVWADLTQDGLDQKLLLRSDGTSVYMTQDIGTADMRFKDFPIDKMIYVVGNEQNYHFQVLSLLLDRLGFKWGKELVHFSYGMVELPNGKMKSREGTVVDADELVSAMVEDARKTSDELGKFKDMTDDEKQEVARIVGLGALKYFILKVDARKNMLFNPAESIDFNGNTGPFIQYTYARIRSILRKAHAENMNIPESLNVDAPLNEKEIELIQKMNEFGAALEQAGKDYSPSGIANYCYELTKDFNQFYHDYSILNAENEAEKITRLVLAQNVAKVIKNGMALLGIEVPERM</sequence>
<dbReference type="GO" id="GO:0016874">
    <property type="term" value="F:ligase activity"/>
    <property type="evidence" value="ECO:0007669"/>
    <property type="project" value="UniProtKB-KW"/>
</dbReference>
<evidence type="ECO:0000256" key="4">
    <source>
        <dbReference type="ARBA" id="ARBA00022741"/>
    </source>
</evidence>
<gene>
    <name evidence="9 13" type="primary">argS</name>
    <name evidence="13" type="ORF">prwr041_10710</name>
</gene>
<evidence type="ECO:0000256" key="8">
    <source>
        <dbReference type="ARBA" id="ARBA00049339"/>
    </source>
</evidence>
<dbReference type="SUPFAM" id="SSF55190">
    <property type="entry name" value="Arginyl-tRNA synthetase (ArgRS), N-terminal 'additional' domain"/>
    <property type="match status" value="1"/>
</dbReference>
<evidence type="ECO:0000259" key="11">
    <source>
        <dbReference type="SMART" id="SM00836"/>
    </source>
</evidence>
<evidence type="ECO:0000256" key="5">
    <source>
        <dbReference type="ARBA" id="ARBA00022840"/>
    </source>
</evidence>
<evidence type="ECO:0000256" key="1">
    <source>
        <dbReference type="ARBA" id="ARBA00005594"/>
    </source>
</evidence>
<dbReference type="InterPro" id="IPR036695">
    <property type="entry name" value="Arg-tRNA-synth_N_sf"/>
</dbReference>
<comment type="catalytic activity">
    <reaction evidence="8 9">
        <text>tRNA(Arg) + L-arginine + ATP = L-arginyl-tRNA(Arg) + AMP + diphosphate</text>
        <dbReference type="Rhea" id="RHEA:20301"/>
        <dbReference type="Rhea" id="RHEA-COMP:9658"/>
        <dbReference type="Rhea" id="RHEA-COMP:9673"/>
        <dbReference type="ChEBI" id="CHEBI:30616"/>
        <dbReference type="ChEBI" id="CHEBI:32682"/>
        <dbReference type="ChEBI" id="CHEBI:33019"/>
        <dbReference type="ChEBI" id="CHEBI:78442"/>
        <dbReference type="ChEBI" id="CHEBI:78513"/>
        <dbReference type="ChEBI" id="CHEBI:456215"/>
        <dbReference type="EC" id="6.1.1.19"/>
    </reaction>
</comment>
<keyword evidence="3 9" id="KW-0436">Ligase</keyword>
<keyword evidence="7 9" id="KW-0030">Aminoacyl-tRNA synthetase</keyword>
<dbReference type="SMART" id="SM00836">
    <property type="entry name" value="DALR_1"/>
    <property type="match status" value="1"/>
</dbReference>
<dbReference type="NCBIfam" id="TIGR00456">
    <property type="entry name" value="argS"/>
    <property type="match status" value="1"/>
</dbReference>
<keyword evidence="4 9" id="KW-0547">Nucleotide-binding</keyword>
<dbReference type="InterPro" id="IPR009080">
    <property type="entry name" value="tRNAsynth_Ia_anticodon-bd"/>
</dbReference>
<proteinExistence type="inferred from homology"/>
<dbReference type="EMBL" id="AP024484">
    <property type="protein sequence ID" value="BCS85178.1"/>
    <property type="molecule type" value="Genomic_DNA"/>
</dbReference>
<organism evidence="13 14">
    <name type="scientific">Prevotella herbatica</name>
    <dbReference type="NCBI Taxonomy" id="2801997"/>
    <lineage>
        <taxon>Bacteria</taxon>
        <taxon>Pseudomonadati</taxon>
        <taxon>Bacteroidota</taxon>
        <taxon>Bacteroidia</taxon>
        <taxon>Bacteroidales</taxon>
        <taxon>Prevotellaceae</taxon>
        <taxon>Prevotella</taxon>
    </lineage>
</organism>
<evidence type="ECO:0000256" key="10">
    <source>
        <dbReference type="RuleBase" id="RU363038"/>
    </source>
</evidence>
<evidence type="ECO:0000256" key="9">
    <source>
        <dbReference type="HAMAP-Rule" id="MF_00123"/>
    </source>
</evidence>
<dbReference type="Gene3D" id="3.30.1360.70">
    <property type="entry name" value="Arginyl tRNA synthetase N-terminal domain"/>
    <property type="match status" value="1"/>
</dbReference>
<feature type="short sequence motif" description="'HIGH' region" evidence="9">
    <location>
        <begin position="125"/>
        <end position="135"/>
    </location>
</feature>
<dbReference type="Proteomes" id="UP001319045">
    <property type="component" value="Chromosome"/>
</dbReference>
<comment type="subunit">
    <text evidence="9">Monomer.</text>
</comment>
<dbReference type="SUPFAM" id="SSF47323">
    <property type="entry name" value="Anticodon-binding domain of a subclass of class I aminoacyl-tRNA synthetases"/>
    <property type="match status" value="1"/>
</dbReference>